<organism evidence="3 4">
    <name type="scientific">Nocardia panacis</name>
    <dbReference type="NCBI Taxonomy" id="2340916"/>
    <lineage>
        <taxon>Bacteria</taxon>
        <taxon>Bacillati</taxon>
        <taxon>Actinomycetota</taxon>
        <taxon>Actinomycetes</taxon>
        <taxon>Mycobacteriales</taxon>
        <taxon>Nocardiaceae</taxon>
        <taxon>Nocardia</taxon>
    </lineage>
</organism>
<dbReference type="RefSeq" id="WP_120041874.1">
    <property type="nucleotide sequence ID" value="NZ_QZFU01000019.1"/>
</dbReference>
<dbReference type="SUPFAM" id="SSF53474">
    <property type="entry name" value="alpha/beta-Hydrolases"/>
    <property type="match status" value="1"/>
</dbReference>
<dbReference type="PANTHER" id="PTHR43265:SF1">
    <property type="entry name" value="ESTERASE ESTD"/>
    <property type="match status" value="1"/>
</dbReference>
<dbReference type="Pfam" id="PF12146">
    <property type="entry name" value="Hydrolase_4"/>
    <property type="match status" value="1"/>
</dbReference>
<dbReference type="EMBL" id="QZFU01000019">
    <property type="protein sequence ID" value="RJO75001.1"/>
    <property type="molecule type" value="Genomic_DNA"/>
</dbReference>
<feature type="domain" description="Serine aminopeptidase S33" evidence="2">
    <location>
        <begin position="194"/>
        <end position="420"/>
    </location>
</feature>
<dbReference type="InterPro" id="IPR029058">
    <property type="entry name" value="AB_hydrolase_fold"/>
</dbReference>
<evidence type="ECO:0000313" key="3">
    <source>
        <dbReference type="EMBL" id="RJO75001.1"/>
    </source>
</evidence>
<name>A0A3A4KJZ8_9NOCA</name>
<dbReference type="OrthoDB" id="9809549at2"/>
<keyword evidence="4" id="KW-1185">Reference proteome</keyword>
<reference evidence="3 4" key="1">
    <citation type="submission" date="2018-09" db="EMBL/GenBank/DDBJ databases">
        <title>YIM PH21274 draft genome.</title>
        <authorList>
            <person name="Miao C."/>
        </authorList>
    </citation>
    <scope>NUCLEOTIDE SEQUENCE [LARGE SCALE GENOMIC DNA]</scope>
    <source>
        <strain evidence="3 4">YIM PH 21724</strain>
    </source>
</reference>
<protein>
    <submittedName>
        <fullName evidence="3">Alpha/beta fold hydrolase</fullName>
    </submittedName>
</protein>
<accession>A0A3A4KJZ8</accession>
<dbReference type="Proteomes" id="UP000266677">
    <property type="component" value="Unassembled WGS sequence"/>
</dbReference>
<dbReference type="PANTHER" id="PTHR43265">
    <property type="entry name" value="ESTERASE ESTD"/>
    <property type="match status" value="1"/>
</dbReference>
<dbReference type="InterPro" id="IPR053145">
    <property type="entry name" value="AB_hydrolase_Est10"/>
</dbReference>
<feature type="signal peptide" evidence="1">
    <location>
        <begin position="1"/>
        <end position="19"/>
    </location>
</feature>
<dbReference type="AlphaFoldDB" id="A0A3A4KJZ8"/>
<feature type="chain" id="PRO_5017231588" evidence="1">
    <location>
        <begin position="20"/>
        <end position="458"/>
    </location>
</feature>
<dbReference type="GO" id="GO:0052689">
    <property type="term" value="F:carboxylic ester hydrolase activity"/>
    <property type="evidence" value="ECO:0007669"/>
    <property type="project" value="TreeGrafter"/>
</dbReference>
<gene>
    <name evidence="3" type="ORF">D5S18_16520</name>
</gene>
<dbReference type="PROSITE" id="PS51257">
    <property type="entry name" value="PROKAR_LIPOPROTEIN"/>
    <property type="match status" value="1"/>
</dbReference>
<proteinExistence type="predicted"/>
<evidence type="ECO:0000313" key="4">
    <source>
        <dbReference type="Proteomes" id="UP000266677"/>
    </source>
</evidence>
<evidence type="ECO:0000256" key="1">
    <source>
        <dbReference type="SAM" id="SignalP"/>
    </source>
</evidence>
<evidence type="ECO:0000259" key="2">
    <source>
        <dbReference type="Pfam" id="PF12146"/>
    </source>
</evidence>
<dbReference type="InterPro" id="IPR022742">
    <property type="entry name" value="Hydrolase_4"/>
</dbReference>
<dbReference type="Gene3D" id="3.40.50.1820">
    <property type="entry name" value="alpha/beta hydrolase"/>
    <property type="match status" value="1"/>
</dbReference>
<keyword evidence="3" id="KW-0378">Hydrolase</keyword>
<keyword evidence="1" id="KW-0732">Signal</keyword>
<comment type="caution">
    <text evidence="3">The sequence shown here is derived from an EMBL/GenBank/DDBJ whole genome shotgun (WGS) entry which is preliminary data.</text>
</comment>
<sequence>MRSGRFLALTLLVVGTLFAASCSKSEPSKPSVQGEWHGSIEVPGNPLPVGITFTAEDKATIDIPAQGMQGVALKDVRTEPDRVEFAIANVPGDPVFHGKLDAQRITGKFTQAGVDFTLNMERGALARQTRPQDPKPPYPYKSTDVTYRNGELTIAGTLTEPQGAGPFPAVLLLVGSGANNRDEEIAGHRPLLVLADALTRSGYAVLRTDQRGVGGTGSKLADATYRDLADDAVAGLRFLRSRSEIDPARVGLMGHSQGGYIGPLVASRPDANVAFVISMAGPAVLGAEVVAEQARLIGAAEGMPAEQIDEQVRANAELAKLLLAGDLEGARALVKQQNAELPPDKRQPDDKIAAAISINDMALYSYDPAPALKALRIPVLAFFGGKDLQVPPAQNEKPMRENLAADPDATVHVFPNLNHLMQPADKGAPSEYKKIDVTIDPEVLTFVTGWLQQRFPTK</sequence>